<evidence type="ECO:0000313" key="1">
    <source>
        <dbReference type="EMBL" id="OLQ71210.1"/>
    </source>
</evidence>
<gene>
    <name evidence="1" type="ORF">BIT28_03325</name>
</gene>
<organism evidence="1 2">
    <name type="scientific">Photobacterium proteolyticum</name>
    <dbReference type="NCBI Taxonomy" id="1903952"/>
    <lineage>
        <taxon>Bacteria</taxon>
        <taxon>Pseudomonadati</taxon>
        <taxon>Pseudomonadota</taxon>
        <taxon>Gammaproteobacteria</taxon>
        <taxon>Vibrionales</taxon>
        <taxon>Vibrionaceae</taxon>
        <taxon>Photobacterium</taxon>
    </lineage>
</organism>
<accession>A0A1Q9GAB4</accession>
<dbReference type="AlphaFoldDB" id="A0A1Q9GAB4"/>
<evidence type="ECO:0008006" key="3">
    <source>
        <dbReference type="Google" id="ProtNLM"/>
    </source>
</evidence>
<proteinExistence type="predicted"/>
<dbReference type="OrthoDB" id="5870195at2"/>
<dbReference type="SUPFAM" id="SSF55729">
    <property type="entry name" value="Acyl-CoA N-acyltransferases (Nat)"/>
    <property type="match status" value="1"/>
</dbReference>
<dbReference type="EMBL" id="MJIL01000095">
    <property type="protein sequence ID" value="OLQ71210.1"/>
    <property type="molecule type" value="Genomic_DNA"/>
</dbReference>
<dbReference type="InterPro" id="IPR016181">
    <property type="entry name" value="Acyl_CoA_acyltransferase"/>
</dbReference>
<dbReference type="Proteomes" id="UP000186905">
    <property type="component" value="Unassembled WGS sequence"/>
</dbReference>
<comment type="caution">
    <text evidence="1">The sequence shown here is derived from an EMBL/GenBank/DDBJ whole genome shotgun (WGS) entry which is preliminary data.</text>
</comment>
<protein>
    <recommendedName>
        <fullName evidence="3">N-acetyltransferase domain-containing protein</fullName>
    </recommendedName>
</protein>
<name>A0A1Q9GAB4_9GAMM</name>
<evidence type="ECO:0000313" key="2">
    <source>
        <dbReference type="Proteomes" id="UP000186905"/>
    </source>
</evidence>
<dbReference type="RefSeq" id="WP_075767488.1">
    <property type="nucleotide sequence ID" value="NZ_MJIL01000095.1"/>
</dbReference>
<reference evidence="1 2" key="1">
    <citation type="submission" date="2016-09" db="EMBL/GenBank/DDBJ databases">
        <title>Photobacterium proteolyticum sp. nov. a protease producing bacterium isolated from ocean sediments of Laizhou Bay.</title>
        <authorList>
            <person name="Li Y."/>
        </authorList>
    </citation>
    <scope>NUCLEOTIDE SEQUENCE [LARGE SCALE GENOMIC DNA]</scope>
    <source>
        <strain evidence="1 2">13-12</strain>
    </source>
</reference>
<keyword evidence="2" id="KW-1185">Reference proteome</keyword>
<dbReference type="STRING" id="1903952.BIT28_03325"/>
<sequence length="143" mass="16291">MHFRLIRPAAADFPAHLKLLKPAFEGSDDPKGEFEFVRDLLEDKRGSFYLLTGKGIKLWFVSRRLDGRFHIVAMTGRGLVQAASHIIERATNCGYRAISYHTYRKGMRRILGRFGFEQTEQVREFDGKAETVHQLELVGGAHG</sequence>